<dbReference type="Proteomes" id="UP000663882">
    <property type="component" value="Unassembled WGS sequence"/>
</dbReference>
<proteinExistence type="predicted"/>
<organism evidence="2 3">
    <name type="scientific">Rotaria sordida</name>
    <dbReference type="NCBI Taxonomy" id="392033"/>
    <lineage>
        <taxon>Eukaryota</taxon>
        <taxon>Metazoa</taxon>
        <taxon>Spiralia</taxon>
        <taxon>Gnathifera</taxon>
        <taxon>Rotifera</taxon>
        <taxon>Eurotatoria</taxon>
        <taxon>Bdelloidea</taxon>
        <taxon>Philodinida</taxon>
        <taxon>Philodinidae</taxon>
        <taxon>Rotaria</taxon>
    </lineage>
</organism>
<evidence type="ECO:0000313" key="3">
    <source>
        <dbReference type="Proteomes" id="UP000663882"/>
    </source>
</evidence>
<evidence type="ECO:0000313" key="2">
    <source>
        <dbReference type="EMBL" id="CAF1523221.1"/>
    </source>
</evidence>
<dbReference type="AlphaFoldDB" id="A0A815UZU4"/>
<comment type="caution">
    <text evidence="2">The sequence shown here is derived from an EMBL/GenBank/DDBJ whole genome shotgun (WGS) entry which is preliminary data.</text>
</comment>
<gene>
    <name evidence="2" type="ORF">RFH988_LOCUS39344</name>
</gene>
<name>A0A815UZU4_9BILA</name>
<reference evidence="2" key="1">
    <citation type="submission" date="2021-02" db="EMBL/GenBank/DDBJ databases">
        <authorList>
            <person name="Nowell W R."/>
        </authorList>
    </citation>
    <scope>NUCLEOTIDE SEQUENCE</scope>
</reference>
<feature type="domain" description="Proteasome component Ecm29 N-terminal" evidence="1">
    <location>
        <begin position="1"/>
        <end position="55"/>
    </location>
</feature>
<dbReference type="GO" id="GO:0060090">
    <property type="term" value="F:molecular adaptor activity"/>
    <property type="evidence" value="ECO:0007669"/>
    <property type="project" value="InterPro"/>
</dbReference>
<evidence type="ECO:0000259" key="1">
    <source>
        <dbReference type="Pfam" id="PF13001"/>
    </source>
</evidence>
<dbReference type="OrthoDB" id="16066at2759"/>
<dbReference type="InterPro" id="IPR024372">
    <property type="entry name" value="Ecm29_N"/>
</dbReference>
<accession>A0A815UZU4</accession>
<protein>
    <recommendedName>
        <fullName evidence="1">Proteasome component Ecm29 N-terminal domain-containing protein</fullName>
    </recommendedName>
</protein>
<dbReference type="EMBL" id="CAJNOO010016930">
    <property type="protein sequence ID" value="CAF1523221.1"/>
    <property type="molecule type" value="Genomic_DNA"/>
</dbReference>
<dbReference type="GO" id="GO:0043248">
    <property type="term" value="P:proteasome assembly"/>
    <property type="evidence" value="ECO:0007669"/>
    <property type="project" value="InterPro"/>
</dbReference>
<sequence>MYIKMGFMRLKPDHQVELVPLLFQSLTNRSISHQELLMGLIVYALQHIKIIPNMNENIIKYGLTEANGEHCIDVVNISKRLWTGI</sequence>
<dbReference type="Pfam" id="PF13001">
    <property type="entry name" value="ECM29_N"/>
    <property type="match status" value="1"/>
</dbReference>